<accession>A0A243GPN6</accession>
<evidence type="ECO:0000313" key="1">
    <source>
        <dbReference type="EMBL" id="OUA08956.1"/>
    </source>
</evidence>
<dbReference type="RefSeq" id="WP_060631768.1">
    <property type="nucleotide sequence ID" value="NZ_NFEL01000042.1"/>
</dbReference>
<sequence>MIIDYLPHSLTKISMISIEKINPLYISHITKNYSKKMTNTIEYLDPFDLLLPVEKHPQKDEYILVGKYDCYNFIANNQHIRQIPCIIEDFTDKPSQYLKILRRLHNKGDSNKTNRQFILNKLEENHFPLLQILKQTGFTKNDLRDYNYKVTVPKNYINSHTTEKTVNWINDLKLKSNTKQFLYKCAGLPIGNHKRLTEEKKKFLQHFFAHAKGFEKLTIHQQINILTHALNFKAIMTAQLQQQINCYLIQ</sequence>
<evidence type="ECO:0000313" key="2">
    <source>
        <dbReference type="Proteomes" id="UP000195030"/>
    </source>
</evidence>
<dbReference type="AlphaFoldDB" id="A0A243GPN6"/>
<comment type="caution">
    <text evidence="1">The sequence shown here is derived from an EMBL/GenBank/DDBJ whole genome shotgun (WGS) entry which is preliminary data.</text>
</comment>
<proteinExistence type="predicted"/>
<reference evidence="1 2" key="1">
    <citation type="submission" date="2016-10" db="EMBL/GenBank/DDBJ databases">
        <title>Comparative genomics of Bacillus thuringiensis reveals a path to pathogens against multiple invertebrate hosts.</title>
        <authorList>
            <person name="Zheng J."/>
            <person name="Gao Q."/>
            <person name="Liu H."/>
            <person name="Peng D."/>
            <person name="Ruan L."/>
            <person name="Sun M."/>
        </authorList>
    </citation>
    <scope>NUCLEOTIDE SEQUENCE [LARGE SCALE GENOMIC DNA]</scope>
    <source>
        <strain evidence="1">CTC</strain>
    </source>
</reference>
<organism evidence="1 2">
    <name type="scientific">Bacillus thuringiensis subsp. finitimus</name>
    <dbReference type="NCBI Taxonomy" id="29337"/>
    <lineage>
        <taxon>Bacteria</taxon>
        <taxon>Bacillati</taxon>
        <taxon>Bacillota</taxon>
        <taxon>Bacilli</taxon>
        <taxon>Bacillales</taxon>
        <taxon>Bacillaceae</taxon>
        <taxon>Bacillus</taxon>
        <taxon>Bacillus cereus group</taxon>
    </lineage>
</organism>
<dbReference type="EMBL" id="NFEL01000042">
    <property type="protein sequence ID" value="OUA08956.1"/>
    <property type="molecule type" value="Genomic_DNA"/>
</dbReference>
<name>A0A243GPN6_BACTF</name>
<gene>
    <name evidence="1" type="ORF">BK772_11760</name>
</gene>
<dbReference type="Proteomes" id="UP000195030">
    <property type="component" value="Unassembled WGS sequence"/>
</dbReference>
<protein>
    <submittedName>
        <fullName evidence="1">Uncharacterized protein</fullName>
    </submittedName>
</protein>